<sequence>MDGRRHFSGVLLVDPRGWVLLQERDEHPRIDPDCWGLVGGHVDPGEDVETAAYRELTEETEVAAVPGSLRWFGEFEVDHTAAYGTWDLMAVYAAATDLEDGDIVCHEGRRIVFVDPGTVPGLRLTKGAAVILPAFLLSDLYRDLTSH</sequence>
<accession>A0A930VEA8</accession>
<keyword evidence="5" id="KW-1185">Reference proteome</keyword>
<evidence type="ECO:0000256" key="2">
    <source>
        <dbReference type="ARBA" id="ARBA00022801"/>
    </source>
</evidence>
<protein>
    <submittedName>
        <fullName evidence="4">NUDIX domain-containing protein</fullName>
    </submittedName>
</protein>
<organism evidence="4 5">
    <name type="scientific">Nocardioides islandensis</name>
    <dbReference type="NCBI Taxonomy" id="433663"/>
    <lineage>
        <taxon>Bacteria</taxon>
        <taxon>Bacillati</taxon>
        <taxon>Actinomycetota</taxon>
        <taxon>Actinomycetes</taxon>
        <taxon>Propionibacteriales</taxon>
        <taxon>Nocardioidaceae</taxon>
        <taxon>Nocardioides</taxon>
    </lineage>
</organism>
<dbReference type="InterPro" id="IPR015797">
    <property type="entry name" value="NUDIX_hydrolase-like_dom_sf"/>
</dbReference>
<dbReference type="InterPro" id="IPR000086">
    <property type="entry name" value="NUDIX_hydrolase_dom"/>
</dbReference>
<dbReference type="PANTHER" id="PTHR43046:SF14">
    <property type="entry name" value="MUTT_NUDIX FAMILY PROTEIN"/>
    <property type="match status" value="1"/>
</dbReference>
<dbReference type="AlphaFoldDB" id="A0A930VEA8"/>
<dbReference type="Gene3D" id="3.90.79.10">
    <property type="entry name" value="Nucleoside Triphosphate Pyrophosphohydrolase"/>
    <property type="match status" value="1"/>
</dbReference>
<dbReference type="RefSeq" id="WP_194709106.1">
    <property type="nucleotide sequence ID" value="NZ_JADKPN010000020.1"/>
</dbReference>
<dbReference type="Pfam" id="PF00293">
    <property type="entry name" value="NUDIX"/>
    <property type="match status" value="1"/>
</dbReference>
<evidence type="ECO:0000256" key="1">
    <source>
        <dbReference type="ARBA" id="ARBA00001946"/>
    </source>
</evidence>
<evidence type="ECO:0000313" key="4">
    <source>
        <dbReference type="EMBL" id="MBF4765924.1"/>
    </source>
</evidence>
<dbReference type="Proteomes" id="UP000640489">
    <property type="component" value="Unassembled WGS sequence"/>
</dbReference>
<dbReference type="EMBL" id="JADKPN010000020">
    <property type="protein sequence ID" value="MBF4765924.1"/>
    <property type="molecule type" value="Genomic_DNA"/>
</dbReference>
<name>A0A930VEA8_9ACTN</name>
<dbReference type="PROSITE" id="PS51462">
    <property type="entry name" value="NUDIX"/>
    <property type="match status" value="1"/>
</dbReference>
<comment type="cofactor">
    <cofactor evidence="1">
        <name>Mg(2+)</name>
        <dbReference type="ChEBI" id="CHEBI:18420"/>
    </cofactor>
</comment>
<proteinExistence type="predicted"/>
<dbReference type="GO" id="GO:0016787">
    <property type="term" value="F:hydrolase activity"/>
    <property type="evidence" value="ECO:0007669"/>
    <property type="project" value="UniProtKB-KW"/>
</dbReference>
<reference evidence="4" key="1">
    <citation type="submission" date="2020-11" db="EMBL/GenBank/DDBJ databases">
        <title>Nocardioides sp. nov., isolated from Soil of Cynanchum wilfordii Hemsley rhizosphere.</title>
        <authorList>
            <person name="Lee J.-S."/>
            <person name="Suh M.K."/>
            <person name="Kim J.-S."/>
        </authorList>
    </citation>
    <scope>NUCLEOTIDE SEQUENCE</scope>
    <source>
        <strain evidence="4">KCTC 19275</strain>
    </source>
</reference>
<comment type="caution">
    <text evidence="4">The sequence shown here is derived from an EMBL/GenBank/DDBJ whole genome shotgun (WGS) entry which is preliminary data.</text>
</comment>
<evidence type="ECO:0000259" key="3">
    <source>
        <dbReference type="PROSITE" id="PS51462"/>
    </source>
</evidence>
<gene>
    <name evidence="4" type="ORF">ISU07_22545</name>
</gene>
<dbReference type="PRINTS" id="PR00502">
    <property type="entry name" value="NUDIXFAMILY"/>
</dbReference>
<dbReference type="PANTHER" id="PTHR43046">
    <property type="entry name" value="GDP-MANNOSE MANNOSYL HYDROLASE"/>
    <property type="match status" value="1"/>
</dbReference>
<feature type="domain" description="Nudix hydrolase" evidence="3">
    <location>
        <begin position="3"/>
        <end position="137"/>
    </location>
</feature>
<dbReference type="SUPFAM" id="SSF55811">
    <property type="entry name" value="Nudix"/>
    <property type="match status" value="1"/>
</dbReference>
<keyword evidence="2" id="KW-0378">Hydrolase</keyword>
<evidence type="ECO:0000313" key="5">
    <source>
        <dbReference type="Proteomes" id="UP000640489"/>
    </source>
</evidence>
<dbReference type="InterPro" id="IPR020476">
    <property type="entry name" value="Nudix_hydrolase"/>
</dbReference>